<evidence type="ECO:0000313" key="5">
    <source>
        <dbReference type="Proteomes" id="UP000051647"/>
    </source>
</evidence>
<keyword evidence="2 4" id="KW-0808">Transferase</keyword>
<evidence type="ECO:0000256" key="1">
    <source>
        <dbReference type="ARBA" id="ARBA00022676"/>
    </source>
</evidence>
<feature type="domain" description="Glycosyltransferase 2-like" evidence="3">
    <location>
        <begin position="9"/>
        <end position="177"/>
    </location>
</feature>
<dbReference type="AlphaFoldDB" id="A0A0R1SE20"/>
<protein>
    <submittedName>
        <fullName evidence="4">Glycosyltransferase-like protein</fullName>
    </submittedName>
</protein>
<dbReference type="Pfam" id="PF00535">
    <property type="entry name" value="Glycos_transf_2"/>
    <property type="match status" value="1"/>
</dbReference>
<dbReference type="PANTHER" id="PTHR22916">
    <property type="entry name" value="GLYCOSYLTRANSFERASE"/>
    <property type="match status" value="1"/>
</dbReference>
<keyword evidence="5" id="KW-1185">Reference proteome</keyword>
<dbReference type="CDD" id="cd00761">
    <property type="entry name" value="Glyco_tranf_GTA_type"/>
    <property type="match status" value="1"/>
</dbReference>
<comment type="caution">
    <text evidence="4">The sequence shown here is derived from an EMBL/GenBank/DDBJ whole genome shotgun (WGS) entry which is preliminary data.</text>
</comment>
<evidence type="ECO:0000256" key="2">
    <source>
        <dbReference type="ARBA" id="ARBA00022679"/>
    </source>
</evidence>
<gene>
    <name evidence="4" type="ORF">FC27_GL001538</name>
</gene>
<dbReference type="STRING" id="1423815.FC27_GL001538"/>
<sequence length="259" mass="29710">MGDLMKKLSIILSAYNVSGYITKTIQSIANQTVHDFEVIAVDDHSTDDTLEILQAFEKKYAWLRVVCHAQNAGVSAARNTGLKLSHIEFVTFVDGDDWLEPNYVEYFMNIFQQHPDLDLVSCGFFIDTKNGKSKPQTEKKQLGLVDRDSAIKQIIKVSGSVMGYTWNKMYRRSVIEKNQLSFLTDLALMEDQLFNVEYATVARGFYLTDTPLYHYVSRKDSITKKFDMENAKNIGVATMRVYKTIHQNAKDEREEKEES</sequence>
<proteinExistence type="predicted"/>
<dbReference type="PATRIC" id="fig|1423815.3.peg.1575"/>
<dbReference type="OrthoDB" id="396512at2"/>
<evidence type="ECO:0000313" key="4">
    <source>
        <dbReference type="EMBL" id="KRL65604.1"/>
    </source>
</evidence>
<dbReference type="GO" id="GO:0016757">
    <property type="term" value="F:glycosyltransferase activity"/>
    <property type="evidence" value="ECO:0007669"/>
    <property type="project" value="UniProtKB-KW"/>
</dbReference>
<keyword evidence="1" id="KW-0328">Glycosyltransferase</keyword>
<dbReference type="Proteomes" id="UP000051647">
    <property type="component" value="Unassembled WGS sequence"/>
</dbReference>
<dbReference type="Gene3D" id="3.90.550.10">
    <property type="entry name" value="Spore Coat Polysaccharide Biosynthesis Protein SpsA, Chain A"/>
    <property type="match status" value="1"/>
</dbReference>
<dbReference type="eggNOG" id="COG1216">
    <property type="taxonomic scope" value="Bacteria"/>
</dbReference>
<name>A0A0R1SE20_9LACO</name>
<accession>A0A0R1SE20</accession>
<dbReference type="InterPro" id="IPR001173">
    <property type="entry name" value="Glyco_trans_2-like"/>
</dbReference>
<dbReference type="SUPFAM" id="SSF53448">
    <property type="entry name" value="Nucleotide-diphospho-sugar transferases"/>
    <property type="match status" value="1"/>
</dbReference>
<evidence type="ECO:0000259" key="3">
    <source>
        <dbReference type="Pfam" id="PF00535"/>
    </source>
</evidence>
<organism evidence="4 5">
    <name type="scientific">Companilactobacillus versmoldensis DSM 14857 = KCTC 3814</name>
    <dbReference type="NCBI Taxonomy" id="1423815"/>
    <lineage>
        <taxon>Bacteria</taxon>
        <taxon>Bacillati</taxon>
        <taxon>Bacillota</taxon>
        <taxon>Bacilli</taxon>
        <taxon>Lactobacillales</taxon>
        <taxon>Lactobacillaceae</taxon>
        <taxon>Companilactobacillus</taxon>
    </lineage>
</organism>
<reference evidence="4 5" key="1">
    <citation type="journal article" date="2015" name="Genome Announc.">
        <title>Expanding the biotechnology potential of lactobacilli through comparative genomics of 213 strains and associated genera.</title>
        <authorList>
            <person name="Sun Z."/>
            <person name="Harris H.M."/>
            <person name="McCann A."/>
            <person name="Guo C."/>
            <person name="Argimon S."/>
            <person name="Zhang W."/>
            <person name="Yang X."/>
            <person name="Jeffery I.B."/>
            <person name="Cooney J.C."/>
            <person name="Kagawa T.F."/>
            <person name="Liu W."/>
            <person name="Song Y."/>
            <person name="Salvetti E."/>
            <person name="Wrobel A."/>
            <person name="Rasinkangas P."/>
            <person name="Parkhill J."/>
            <person name="Rea M.C."/>
            <person name="O'Sullivan O."/>
            <person name="Ritari J."/>
            <person name="Douillard F.P."/>
            <person name="Paul Ross R."/>
            <person name="Yang R."/>
            <person name="Briner A.E."/>
            <person name="Felis G.E."/>
            <person name="de Vos W.M."/>
            <person name="Barrangou R."/>
            <person name="Klaenhammer T.R."/>
            <person name="Caufield P.W."/>
            <person name="Cui Y."/>
            <person name="Zhang H."/>
            <person name="O'Toole P.W."/>
        </authorList>
    </citation>
    <scope>NUCLEOTIDE SEQUENCE [LARGE SCALE GENOMIC DNA]</scope>
    <source>
        <strain evidence="4 5">DSM 14857</strain>
    </source>
</reference>
<dbReference type="EMBL" id="AZFA01000032">
    <property type="protein sequence ID" value="KRL65604.1"/>
    <property type="molecule type" value="Genomic_DNA"/>
</dbReference>
<dbReference type="InterPro" id="IPR029044">
    <property type="entry name" value="Nucleotide-diphossugar_trans"/>
</dbReference>
<dbReference type="PANTHER" id="PTHR22916:SF51">
    <property type="entry name" value="GLYCOSYLTRANSFERASE EPSH-RELATED"/>
    <property type="match status" value="1"/>
</dbReference>